<evidence type="ECO:0000256" key="2">
    <source>
        <dbReference type="ARBA" id="ARBA00022490"/>
    </source>
</evidence>
<name>A0A4Y7QIG5_9AGAM</name>
<dbReference type="EMBL" id="ML170159">
    <property type="protein sequence ID" value="TDL27215.1"/>
    <property type="molecule type" value="Genomic_DNA"/>
</dbReference>
<feature type="coiled-coil region" evidence="4">
    <location>
        <begin position="246"/>
        <end position="352"/>
    </location>
</feature>
<keyword evidence="8" id="KW-1185">Reference proteome</keyword>
<dbReference type="GO" id="GO:0005737">
    <property type="term" value="C:cytoplasm"/>
    <property type="evidence" value="ECO:0007669"/>
    <property type="project" value="UniProtKB-SubCell"/>
</dbReference>
<dbReference type="GO" id="GO:0051959">
    <property type="term" value="F:dynein light intermediate chain binding"/>
    <property type="evidence" value="ECO:0007669"/>
    <property type="project" value="TreeGrafter"/>
</dbReference>
<dbReference type="PANTHER" id="PTHR18947">
    <property type="entry name" value="HOOK PROTEINS"/>
    <property type="match status" value="1"/>
</dbReference>
<dbReference type="PANTHER" id="PTHR18947:SF28">
    <property type="entry name" value="GIRDIN, ISOFORM A"/>
    <property type="match status" value="1"/>
</dbReference>
<feature type="domain" description="Hook C-terminal" evidence="5">
    <location>
        <begin position="193"/>
        <end position="586"/>
    </location>
</feature>
<keyword evidence="3 4" id="KW-0175">Coiled coil</keyword>
<dbReference type="STRING" id="50990.A0A4Y7QIG5"/>
<organism evidence="7 8">
    <name type="scientific">Rickenella mellea</name>
    <dbReference type="NCBI Taxonomy" id="50990"/>
    <lineage>
        <taxon>Eukaryota</taxon>
        <taxon>Fungi</taxon>
        <taxon>Dikarya</taxon>
        <taxon>Basidiomycota</taxon>
        <taxon>Agaricomycotina</taxon>
        <taxon>Agaricomycetes</taxon>
        <taxon>Hymenochaetales</taxon>
        <taxon>Rickenellaceae</taxon>
        <taxon>Rickenella</taxon>
    </lineage>
</organism>
<dbReference type="CDD" id="cd22211">
    <property type="entry name" value="HkD_SF"/>
    <property type="match status" value="1"/>
</dbReference>
<dbReference type="OrthoDB" id="49395at2759"/>
<feature type="coiled-coil region" evidence="4">
    <location>
        <begin position="477"/>
        <end position="531"/>
    </location>
</feature>
<reference evidence="7 8" key="1">
    <citation type="submission" date="2018-06" db="EMBL/GenBank/DDBJ databases">
        <title>A transcriptomic atlas of mushroom development highlights an independent origin of complex multicellularity.</title>
        <authorList>
            <consortium name="DOE Joint Genome Institute"/>
            <person name="Krizsan K."/>
            <person name="Almasi E."/>
            <person name="Merenyi Z."/>
            <person name="Sahu N."/>
            <person name="Viragh M."/>
            <person name="Koszo T."/>
            <person name="Mondo S."/>
            <person name="Kiss B."/>
            <person name="Balint B."/>
            <person name="Kues U."/>
            <person name="Barry K."/>
            <person name="Hegedus J.C."/>
            <person name="Henrissat B."/>
            <person name="Johnson J."/>
            <person name="Lipzen A."/>
            <person name="Ohm R."/>
            <person name="Nagy I."/>
            <person name="Pangilinan J."/>
            <person name="Yan J."/>
            <person name="Xiong Y."/>
            <person name="Grigoriev I.V."/>
            <person name="Hibbett D.S."/>
            <person name="Nagy L.G."/>
        </authorList>
    </citation>
    <scope>NUCLEOTIDE SEQUENCE [LARGE SCALE GENOMIC DNA]</scope>
    <source>
        <strain evidence="7 8">SZMC22713</strain>
    </source>
</reference>
<sequence>MANATDKEIDAFLSFLATFELARPVVSVSDLSDGAALFEVLNVVDEEYFRLHTRPSTQLSDNWVLRLSSLKRLYRLMTQYFADVLHQPTGSLEVPDLQSIAKDGNVVAMLVICRLILAIAVQSEKNKEIIDRIQKLSEADQHYLMKAIEQVMSRLSPTESKNIGEATMTDDDHYYQIQYERSRALAEKETVEKVYQALLEEHRALQTSYDDALAEKDDVVTRLADVRREVDDRRNDRADGIMRAEIDRLRADLQKSEDNLGMAEAELDKKESIVVELQRRVDELQIKADEAVKLKDQVDEYRHAADKLQKTENVMEKYKKKLEESADLRRRVKALEEQNASLVDKNASLEEEYRKVAAFKPLMESYKSQIADLEAKGSARHRENDALRFELEQERTKLKISVEERAKDSEALELYQERVRELEISSTRHVGKDAPRRNSTAGNTDEMTEAELQSVDDDDVNQGLGGELDDAISGTTMTDLKLQIRHLKRELDASKTNQADASRVMVLENLLDDANRMKARYEADYLAAHREKLVLQRGLEEIRSGKALGDGAEAAIALRQRLNETVEELDLLKKQHTELEVIYETQTRELTIAKSDLNLVDKDQLEILATLRESVNEDKVGLEADMEKLHRQIKELQYKNKMQLEQVNALLMEKVSLQSDGIGQRERMLERERNFSDLRASINGKDVPEDIKARLLGQHEENVQLKEQLKTSQDKLVKARAFIKQQDKLFKQEHSRSNATSPAMFEETENSYKTQIKLLEEEVQRQKGLLGEHTLRARKEQTLMLSALHAAMQDRARNLLVGEHQRPDPDSWLARQRQNFAQNLRR</sequence>
<dbReference type="VEuPathDB" id="FungiDB:BD410DRAFT_761872"/>
<proteinExistence type="predicted"/>
<dbReference type="AlphaFoldDB" id="A0A4Y7QIG5"/>
<feature type="coiled-coil region" evidence="4">
    <location>
        <begin position="555"/>
        <end position="582"/>
    </location>
</feature>
<protein>
    <submittedName>
        <fullName evidence="7">HOOK-domain-containing protein</fullName>
    </submittedName>
</protein>
<gene>
    <name evidence="7" type="ORF">BD410DRAFT_761872</name>
</gene>
<accession>A0A4Y7QIG5</accession>
<evidence type="ECO:0000259" key="5">
    <source>
        <dbReference type="Pfam" id="PF05622"/>
    </source>
</evidence>
<keyword evidence="2" id="KW-0963">Cytoplasm</keyword>
<evidence type="ECO:0000259" key="6">
    <source>
        <dbReference type="Pfam" id="PF19047"/>
    </source>
</evidence>
<dbReference type="GO" id="GO:0030705">
    <property type="term" value="P:cytoskeleton-dependent intracellular transport"/>
    <property type="evidence" value="ECO:0007669"/>
    <property type="project" value="InterPro"/>
</dbReference>
<dbReference type="Pfam" id="PF05622">
    <property type="entry name" value="HOOK"/>
    <property type="match status" value="1"/>
</dbReference>
<dbReference type="GO" id="GO:0008017">
    <property type="term" value="F:microtubule binding"/>
    <property type="evidence" value="ECO:0007669"/>
    <property type="project" value="InterPro"/>
</dbReference>
<dbReference type="SUPFAM" id="SSF116907">
    <property type="entry name" value="Hook domain"/>
    <property type="match status" value="1"/>
</dbReference>
<evidence type="ECO:0000256" key="4">
    <source>
        <dbReference type="SAM" id="Coils"/>
    </source>
</evidence>
<evidence type="ECO:0000313" key="7">
    <source>
        <dbReference type="EMBL" id="TDL27215.1"/>
    </source>
</evidence>
<evidence type="ECO:0000313" key="8">
    <source>
        <dbReference type="Proteomes" id="UP000294933"/>
    </source>
</evidence>
<dbReference type="InterPro" id="IPR043936">
    <property type="entry name" value="HOOK_N"/>
</dbReference>
<dbReference type="Proteomes" id="UP000294933">
    <property type="component" value="Unassembled WGS sequence"/>
</dbReference>
<dbReference type="InterPro" id="IPR036872">
    <property type="entry name" value="CH_dom_sf"/>
</dbReference>
<dbReference type="Gene3D" id="1.10.418.10">
    <property type="entry name" value="Calponin-like domain"/>
    <property type="match status" value="1"/>
</dbReference>
<comment type="subcellular location">
    <subcellularLocation>
        <location evidence="1">Cytoplasm</location>
    </subcellularLocation>
</comment>
<feature type="domain" description="HOOK N-terminal" evidence="6">
    <location>
        <begin position="9"/>
        <end position="149"/>
    </location>
</feature>
<feature type="coiled-coil region" evidence="4">
    <location>
        <begin position="612"/>
        <end position="646"/>
    </location>
</feature>
<feature type="coiled-coil region" evidence="4">
    <location>
        <begin position="181"/>
        <end position="215"/>
    </location>
</feature>
<dbReference type="GO" id="GO:0031122">
    <property type="term" value="P:cytoplasmic microtubule organization"/>
    <property type="evidence" value="ECO:0007669"/>
    <property type="project" value="InterPro"/>
</dbReference>
<evidence type="ECO:0000256" key="1">
    <source>
        <dbReference type="ARBA" id="ARBA00004496"/>
    </source>
</evidence>
<dbReference type="Pfam" id="PF19047">
    <property type="entry name" value="HOOK_N"/>
    <property type="match status" value="1"/>
</dbReference>
<dbReference type="GO" id="GO:0005815">
    <property type="term" value="C:microtubule organizing center"/>
    <property type="evidence" value="ECO:0007669"/>
    <property type="project" value="TreeGrafter"/>
</dbReference>
<dbReference type="InterPro" id="IPR008636">
    <property type="entry name" value="Hook_C"/>
</dbReference>
<evidence type="ECO:0000256" key="3">
    <source>
        <dbReference type="ARBA" id="ARBA00023054"/>
    </source>
</evidence>